<feature type="coiled-coil region" evidence="1">
    <location>
        <begin position="135"/>
        <end position="179"/>
    </location>
</feature>
<keyword evidence="2" id="KW-1133">Transmembrane helix</keyword>
<keyword evidence="2" id="KW-0812">Transmembrane</keyword>
<comment type="caution">
    <text evidence="3">The sequence shown here is derived from an EMBL/GenBank/DDBJ whole genome shotgun (WGS) entry which is preliminary data.</text>
</comment>
<evidence type="ECO:0000256" key="2">
    <source>
        <dbReference type="SAM" id="Phobius"/>
    </source>
</evidence>
<keyword evidence="1" id="KW-0175">Coiled coil</keyword>
<evidence type="ECO:0000256" key="1">
    <source>
        <dbReference type="SAM" id="Coils"/>
    </source>
</evidence>
<organism evidence="3 4">
    <name type="scientific">Dysgonomonas termitidis</name>
    <dbReference type="NCBI Taxonomy" id="1516126"/>
    <lineage>
        <taxon>Bacteria</taxon>
        <taxon>Pseudomonadati</taxon>
        <taxon>Bacteroidota</taxon>
        <taxon>Bacteroidia</taxon>
        <taxon>Bacteroidales</taxon>
        <taxon>Dysgonomonadaceae</taxon>
        <taxon>Dysgonomonas</taxon>
    </lineage>
</organism>
<dbReference type="Proteomes" id="UP001596023">
    <property type="component" value="Unassembled WGS sequence"/>
</dbReference>
<gene>
    <name evidence="3" type="ORF">ACFO6W_23430</name>
</gene>
<dbReference type="RefSeq" id="WP_380001069.1">
    <property type="nucleotide sequence ID" value="NZ_JBHSGN010000148.1"/>
</dbReference>
<sequence>MSNTNKMDTSAIFEMFETINSKLDKQPNKQVEVDLSAINAITERFENVIDEVKKPTIIEHQHRHTIDIRSNWFFLSWVALAVIVLGSFWAIANQRQTISQYRDNDMKYRYIKMQGQTSKENLYWLEQQFKYGDSIRIIRKHVEKYEELVQEQAERLERVRRNSEEAEKLRENVELLKTK</sequence>
<protein>
    <submittedName>
        <fullName evidence="3">Uncharacterized protein</fullName>
    </submittedName>
</protein>
<keyword evidence="2" id="KW-0472">Membrane</keyword>
<evidence type="ECO:0000313" key="3">
    <source>
        <dbReference type="EMBL" id="MFC4676638.1"/>
    </source>
</evidence>
<feature type="transmembrane region" description="Helical" evidence="2">
    <location>
        <begin position="72"/>
        <end position="92"/>
    </location>
</feature>
<evidence type="ECO:0000313" key="4">
    <source>
        <dbReference type="Proteomes" id="UP001596023"/>
    </source>
</evidence>
<reference evidence="4" key="1">
    <citation type="journal article" date="2019" name="Int. J. Syst. Evol. Microbiol.">
        <title>The Global Catalogue of Microorganisms (GCM) 10K type strain sequencing project: providing services to taxonomists for standard genome sequencing and annotation.</title>
        <authorList>
            <consortium name="The Broad Institute Genomics Platform"/>
            <consortium name="The Broad Institute Genome Sequencing Center for Infectious Disease"/>
            <person name="Wu L."/>
            <person name="Ma J."/>
        </authorList>
    </citation>
    <scope>NUCLEOTIDE SEQUENCE [LARGE SCALE GENOMIC DNA]</scope>
    <source>
        <strain evidence="4">CCUG 66188</strain>
    </source>
</reference>
<keyword evidence="4" id="KW-1185">Reference proteome</keyword>
<accession>A0ABV9L3W9</accession>
<proteinExistence type="predicted"/>
<name>A0ABV9L3W9_9BACT</name>
<dbReference type="EMBL" id="JBHSGN010000148">
    <property type="protein sequence ID" value="MFC4676638.1"/>
    <property type="molecule type" value="Genomic_DNA"/>
</dbReference>